<keyword evidence="2" id="KW-0723">Serine/threonine-protein kinase</keyword>
<dbReference type="OrthoDB" id="1928639at2759"/>
<dbReference type="PANTHER" id="PTHR45631">
    <property type="entry name" value="OS07G0107800 PROTEIN-RELATED"/>
    <property type="match status" value="1"/>
</dbReference>
<dbReference type="Gene3D" id="1.10.510.10">
    <property type="entry name" value="Transferase(Phosphotransferase) domain 1"/>
    <property type="match status" value="1"/>
</dbReference>
<organism evidence="15 16">
    <name type="scientific">Cuscuta europaea</name>
    <name type="common">European dodder</name>
    <dbReference type="NCBI Taxonomy" id="41803"/>
    <lineage>
        <taxon>Eukaryota</taxon>
        <taxon>Viridiplantae</taxon>
        <taxon>Streptophyta</taxon>
        <taxon>Embryophyta</taxon>
        <taxon>Tracheophyta</taxon>
        <taxon>Spermatophyta</taxon>
        <taxon>Magnoliopsida</taxon>
        <taxon>eudicotyledons</taxon>
        <taxon>Gunneridae</taxon>
        <taxon>Pentapetalae</taxon>
        <taxon>asterids</taxon>
        <taxon>lamiids</taxon>
        <taxon>Solanales</taxon>
        <taxon>Convolvulaceae</taxon>
        <taxon>Cuscuteae</taxon>
        <taxon>Cuscuta</taxon>
        <taxon>Cuscuta subgen. Cuscuta</taxon>
    </lineage>
</organism>
<dbReference type="PANTHER" id="PTHR45631:SF68">
    <property type="entry name" value="REPEAT FAMILY PROTEIN, PUTATIVE, EXPRESSED-RELATED"/>
    <property type="match status" value="1"/>
</dbReference>
<dbReference type="GO" id="GO:0016020">
    <property type="term" value="C:membrane"/>
    <property type="evidence" value="ECO:0007669"/>
    <property type="project" value="UniProtKB-SubCell"/>
</dbReference>
<keyword evidence="6 12" id="KW-0547">Nucleotide-binding</keyword>
<evidence type="ECO:0000313" key="15">
    <source>
        <dbReference type="EMBL" id="CAH9069439.1"/>
    </source>
</evidence>
<comment type="subcellular location">
    <subcellularLocation>
        <location evidence="1">Membrane</location>
        <topology evidence="1">Single-pass type I membrane protein</topology>
    </subcellularLocation>
</comment>
<gene>
    <name evidence="15" type="ORF">CEURO_LOCUS3228</name>
</gene>
<keyword evidence="3" id="KW-0808">Transferase</keyword>
<dbReference type="InterPro" id="IPR024788">
    <property type="entry name" value="Malectin-like_Carb-bd_dom"/>
</dbReference>
<dbReference type="EMBL" id="CAMAPE010000005">
    <property type="protein sequence ID" value="CAH9069439.1"/>
    <property type="molecule type" value="Genomic_DNA"/>
</dbReference>
<evidence type="ECO:0000256" key="1">
    <source>
        <dbReference type="ARBA" id="ARBA00004479"/>
    </source>
</evidence>
<evidence type="ECO:0000313" key="16">
    <source>
        <dbReference type="Proteomes" id="UP001152484"/>
    </source>
</evidence>
<dbReference type="Pfam" id="PF07714">
    <property type="entry name" value="PK_Tyr_Ser-Thr"/>
    <property type="match status" value="1"/>
</dbReference>
<reference evidence="15" key="1">
    <citation type="submission" date="2022-07" db="EMBL/GenBank/DDBJ databases">
        <authorList>
            <person name="Macas J."/>
            <person name="Novak P."/>
            <person name="Neumann P."/>
        </authorList>
    </citation>
    <scope>NUCLEOTIDE SEQUENCE</scope>
</reference>
<evidence type="ECO:0000256" key="10">
    <source>
        <dbReference type="ARBA" id="ARBA00023136"/>
    </source>
</evidence>
<evidence type="ECO:0000256" key="2">
    <source>
        <dbReference type="ARBA" id="ARBA00022527"/>
    </source>
</evidence>
<dbReference type="GO" id="GO:0004674">
    <property type="term" value="F:protein serine/threonine kinase activity"/>
    <property type="evidence" value="ECO:0007669"/>
    <property type="project" value="UniProtKB-KW"/>
</dbReference>
<proteinExistence type="predicted"/>
<dbReference type="InterPro" id="IPR008271">
    <property type="entry name" value="Ser/Thr_kinase_AS"/>
</dbReference>
<dbReference type="InterPro" id="IPR011009">
    <property type="entry name" value="Kinase-like_dom_sf"/>
</dbReference>
<evidence type="ECO:0000256" key="4">
    <source>
        <dbReference type="ARBA" id="ARBA00022692"/>
    </source>
</evidence>
<evidence type="ECO:0000256" key="13">
    <source>
        <dbReference type="SAM" id="Phobius"/>
    </source>
</evidence>
<evidence type="ECO:0000256" key="12">
    <source>
        <dbReference type="PROSITE-ProRule" id="PRU10141"/>
    </source>
</evidence>
<evidence type="ECO:0000256" key="7">
    <source>
        <dbReference type="ARBA" id="ARBA00022777"/>
    </source>
</evidence>
<feature type="binding site" evidence="12">
    <location>
        <position position="543"/>
    </location>
    <ligand>
        <name>ATP</name>
        <dbReference type="ChEBI" id="CHEBI:30616"/>
    </ligand>
</feature>
<dbReference type="FunFam" id="3.30.200.20:FF:000039">
    <property type="entry name" value="receptor-like protein kinase FERONIA"/>
    <property type="match status" value="1"/>
</dbReference>
<dbReference type="CDD" id="cd14066">
    <property type="entry name" value="STKc_IRAK"/>
    <property type="match status" value="1"/>
</dbReference>
<dbReference type="FunFam" id="2.60.120.430:FF:000013">
    <property type="entry name" value="Putative receptor-like protein kinase"/>
    <property type="match status" value="1"/>
</dbReference>
<comment type="caution">
    <text evidence="15">The sequence shown here is derived from an EMBL/GenBank/DDBJ whole genome shotgun (WGS) entry which is preliminary data.</text>
</comment>
<dbReference type="AlphaFoldDB" id="A0A9P0YNM4"/>
<evidence type="ECO:0000256" key="8">
    <source>
        <dbReference type="ARBA" id="ARBA00022840"/>
    </source>
</evidence>
<keyword evidence="16" id="KW-1185">Reference proteome</keyword>
<dbReference type="GO" id="GO:0005524">
    <property type="term" value="F:ATP binding"/>
    <property type="evidence" value="ECO:0007669"/>
    <property type="project" value="UniProtKB-UniRule"/>
</dbReference>
<keyword evidence="8 12" id="KW-0067">ATP-binding</keyword>
<accession>A0A9P0YNM4</accession>
<dbReference type="Proteomes" id="UP001152484">
    <property type="component" value="Unassembled WGS sequence"/>
</dbReference>
<dbReference type="PROSITE" id="PS00107">
    <property type="entry name" value="PROTEIN_KINASE_ATP"/>
    <property type="match status" value="1"/>
</dbReference>
<keyword evidence="11" id="KW-0325">Glycoprotein</keyword>
<evidence type="ECO:0000256" key="11">
    <source>
        <dbReference type="ARBA" id="ARBA00023180"/>
    </source>
</evidence>
<protein>
    <recommendedName>
        <fullName evidence="14">Protein kinase domain-containing protein</fullName>
    </recommendedName>
</protein>
<sequence length="866" mass="97757">MKSMSASYSHILFTVIKQPSMESFRLSGMIMTPSPFLHLLCIILSFPLHSHAYSPPDRYFINCGSRSPVPDTQRTFAGDDFFTGDSTQVEDLSFPPNRFSLYKTARVFKGRSSRYEFEADQNGPYMVRLHFYPFSSSLNLSDAEFHVSASGFSLLSNFSVGISPTSKFPVIKEFLLWVKDKKLTIYFIPSKESSFAFVNAIEAFLAPDSSIDDEAIPVGVNKMNIVGSLSSNFLDVIYRINVGGPRITQKNDTLWRNWEPDDDYLLFPESRTSIKHDVDKPYYAQEWATPYDAPDPVYSSARVITIDSNSQNNTNITWCFPVIMNSSYFIRLHFSDIVSPSRNDTQFDLFVDEEFVKVVSPYDRVFSQKTPFYLDYLANSGSSGAMNVTVKPLQDSTYKSAFLNGIEIMKLSKVKLVISDEREPKWKHFLTLTAPIAGCSVLVFVLGAILMTIFLCHNSRKGKVVESSDFPFDQIFGRSWQSQNTEKSAILMSPEMRNLGLKVPLAEILIATKNFDPKGMIGEGGFGKVYRGTMRNGLKVAVKRSEPGHGQGLLEFQTEIMVLSKIRHRHLVSLIGYCDERYEMILVYEFMEKGTLRDHLYCSGDKPSSLSWDQRLEICIGAAKGLHYLHAGLNSPIIHRDIKSTNILLDEQYVAKVADFGISRSGVLDQTHVSTEVKGSFGYLDPEYYRCMQLTQKSDVYSFGVVLLEVVCARSAINPSLPRDQVNLAEWGMTWQKKGQFGKIIDPLLVNKINPSSLRKFGEIVEKCLQDYGVDRPSMADVMWDLEYTLRLQHTGVLPLDPHGDDSSTMVSLQLPPRVVHHLPSHVMQVSDDDEEEEEVEDSLTANEGMAAREAFSQLQKLDAAR</sequence>
<dbReference type="Pfam" id="PF12819">
    <property type="entry name" value="Malectin_like"/>
    <property type="match status" value="1"/>
</dbReference>
<keyword evidence="9 13" id="KW-1133">Transmembrane helix</keyword>
<dbReference type="InterPro" id="IPR001245">
    <property type="entry name" value="Ser-Thr/Tyr_kinase_cat_dom"/>
</dbReference>
<keyword evidence="10 13" id="KW-0472">Membrane</keyword>
<dbReference type="Gene3D" id="3.30.200.20">
    <property type="entry name" value="Phosphorylase Kinase, domain 1"/>
    <property type="match status" value="1"/>
</dbReference>
<dbReference type="Gene3D" id="2.60.120.430">
    <property type="entry name" value="Galactose-binding lectin"/>
    <property type="match status" value="2"/>
</dbReference>
<name>A0A9P0YNM4_CUSEU</name>
<feature type="transmembrane region" description="Helical" evidence="13">
    <location>
        <begin position="429"/>
        <end position="455"/>
    </location>
</feature>
<feature type="domain" description="Protein kinase" evidence="14">
    <location>
        <begin position="515"/>
        <end position="797"/>
    </location>
</feature>
<dbReference type="SUPFAM" id="SSF56112">
    <property type="entry name" value="Protein kinase-like (PK-like)"/>
    <property type="match status" value="1"/>
</dbReference>
<dbReference type="FunFam" id="1.10.510.10:FF:000252">
    <property type="entry name" value="Receptor-like protein kinase FERONIA"/>
    <property type="match status" value="1"/>
</dbReference>
<keyword evidence="7" id="KW-0418">Kinase</keyword>
<evidence type="ECO:0000256" key="9">
    <source>
        <dbReference type="ARBA" id="ARBA00022989"/>
    </source>
</evidence>
<dbReference type="PROSITE" id="PS00108">
    <property type="entry name" value="PROTEIN_KINASE_ST"/>
    <property type="match status" value="1"/>
</dbReference>
<keyword evidence="5" id="KW-0732">Signal</keyword>
<evidence type="ECO:0000256" key="6">
    <source>
        <dbReference type="ARBA" id="ARBA00022741"/>
    </source>
</evidence>
<dbReference type="PROSITE" id="PS50011">
    <property type="entry name" value="PROTEIN_KINASE_DOM"/>
    <property type="match status" value="1"/>
</dbReference>
<keyword evidence="4 13" id="KW-0812">Transmembrane</keyword>
<dbReference type="InterPro" id="IPR017441">
    <property type="entry name" value="Protein_kinase_ATP_BS"/>
</dbReference>
<evidence type="ECO:0000256" key="3">
    <source>
        <dbReference type="ARBA" id="ARBA00022679"/>
    </source>
</evidence>
<dbReference type="SMART" id="SM00220">
    <property type="entry name" value="S_TKc"/>
    <property type="match status" value="1"/>
</dbReference>
<evidence type="ECO:0000259" key="14">
    <source>
        <dbReference type="PROSITE" id="PS50011"/>
    </source>
</evidence>
<dbReference type="InterPro" id="IPR000719">
    <property type="entry name" value="Prot_kinase_dom"/>
</dbReference>
<evidence type="ECO:0000256" key="5">
    <source>
        <dbReference type="ARBA" id="ARBA00022729"/>
    </source>
</evidence>